<accession>D3B358</accession>
<dbReference type="InterPro" id="IPR000537">
    <property type="entry name" value="UbiA_prenyltransferase"/>
</dbReference>
<dbReference type="GO" id="GO:0004659">
    <property type="term" value="F:prenyltransferase activity"/>
    <property type="evidence" value="ECO:0007669"/>
    <property type="project" value="InterPro"/>
</dbReference>
<dbReference type="InterPro" id="IPR026046">
    <property type="entry name" value="UBIAD1"/>
</dbReference>
<dbReference type="PANTHER" id="PTHR13929:SF0">
    <property type="entry name" value="UBIA PRENYLTRANSFERASE DOMAIN-CONTAINING PROTEIN 1"/>
    <property type="match status" value="1"/>
</dbReference>
<evidence type="ECO:0000256" key="1">
    <source>
        <dbReference type="ARBA" id="ARBA00004141"/>
    </source>
</evidence>
<dbReference type="EMBL" id="ADBJ01000010">
    <property type="protein sequence ID" value="EFA83756.1"/>
    <property type="molecule type" value="Genomic_DNA"/>
</dbReference>
<evidence type="ECO:0000256" key="6">
    <source>
        <dbReference type="SAM" id="MobiDB-lite"/>
    </source>
</evidence>
<evidence type="ECO:0000313" key="9">
    <source>
        <dbReference type="Proteomes" id="UP000001396"/>
    </source>
</evidence>
<dbReference type="STRING" id="670386.D3B358"/>
<feature type="transmembrane region" description="Helical" evidence="7">
    <location>
        <begin position="322"/>
        <end position="342"/>
    </location>
</feature>
<dbReference type="Pfam" id="PF01040">
    <property type="entry name" value="UbiA"/>
    <property type="match status" value="1"/>
</dbReference>
<dbReference type="OMA" id="QWIEGAR"/>
<dbReference type="GO" id="GO:0009234">
    <property type="term" value="P:menaquinone biosynthetic process"/>
    <property type="evidence" value="ECO:0007669"/>
    <property type="project" value="TreeGrafter"/>
</dbReference>
<keyword evidence="3 7" id="KW-0812">Transmembrane</keyword>
<dbReference type="Proteomes" id="UP000001396">
    <property type="component" value="Unassembled WGS sequence"/>
</dbReference>
<dbReference type="GO" id="GO:0042371">
    <property type="term" value="P:vitamin K biosynthetic process"/>
    <property type="evidence" value="ECO:0007669"/>
    <property type="project" value="TreeGrafter"/>
</dbReference>
<dbReference type="GeneID" id="31358346"/>
<keyword evidence="9" id="KW-1185">Reference proteome</keyword>
<evidence type="ECO:0000256" key="7">
    <source>
        <dbReference type="SAM" id="Phobius"/>
    </source>
</evidence>
<dbReference type="PIRSF" id="PIRSF005355">
    <property type="entry name" value="UBIAD1"/>
    <property type="match status" value="1"/>
</dbReference>
<protein>
    <submittedName>
        <fullName evidence="8">UbiA prenyltransferase family protein</fullName>
    </submittedName>
</protein>
<dbReference type="PANTHER" id="PTHR13929">
    <property type="entry name" value="1,4-DIHYDROXY-2-NAPHTHOATE OCTAPRENYLTRANSFERASE"/>
    <property type="match status" value="1"/>
</dbReference>
<feature type="compositionally biased region" description="Basic and acidic residues" evidence="6">
    <location>
        <begin position="1"/>
        <end position="10"/>
    </location>
</feature>
<gene>
    <name evidence="8" type="ORF">PPL_02823</name>
</gene>
<reference evidence="8 9" key="1">
    <citation type="journal article" date="2011" name="Genome Res.">
        <title>Phylogeny-wide analysis of social amoeba genomes highlights ancient origins for complex intercellular communication.</title>
        <authorList>
            <person name="Heidel A.J."/>
            <person name="Lawal H.M."/>
            <person name="Felder M."/>
            <person name="Schilde C."/>
            <person name="Helps N.R."/>
            <person name="Tunggal B."/>
            <person name="Rivero F."/>
            <person name="John U."/>
            <person name="Schleicher M."/>
            <person name="Eichinger L."/>
            <person name="Platzer M."/>
            <person name="Noegel A.A."/>
            <person name="Schaap P."/>
            <person name="Gloeckner G."/>
        </authorList>
    </citation>
    <scope>NUCLEOTIDE SEQUENCE [LARGE SCALE GENOMIC DNA]</scope>
    <source>
        <strain evidence="9">ATCC 26659 / Pp 5 / PN500</strain>
    </source>
</reference>
<feature type="region of interest" description="Disordered" evidence="6">
    <location>
        <begin position="1"/>
        <end position="41"/>
    </location>
</feature>
<keyword evidence="4 7" id="KW-1133">Transmembrane helix</keyword>
<proteinExistence type="predicted"/>
<feature type="transmembrane region" description="Helical" evidence="7">
    <location>
        <begin position="224"/>
        <end position="244"/>
    </location>
</feature>
<comment type="caution">
    <text evidence="8">The sequence shown here is derived from an EMBL/GenBank/DDBJ whole genome shotgun (WGS) entry which is preliminary data.</text>
</comment>
<dbReference type="RefSeq" id="XP_020435873.1">
    <property type="nucleotide sequence ID" value="XM_020573801.1"/>
</dbReference>
<evidence type="ECO:0000313" key="8">
    <source>
        <dbReference type="EMBL" id="EFA83756.1"/>
    </source>
</evidence>
<dbReference type="AlphaFoldDB" id="D3B358"/>
<feature type="transmembrane region" description="Helical" evidence="7">
    <location>
        <begin position="265"/>
        <end position="284"/>
    </location>
</feature>
<keyword evidence="2 8" id="KW-0808">Transferase</keyword>
<feature type="transmembrane region" description="Helical" evidence="7">
    <location>
        <begin position="141"/>
        <end position="161"/>
    </location>
</feature>
<evidence type="ECO:0000256" key="5">
    <source>
        <dbReference type="ARBA" id="ARBA00023136"/>
    </source>
</evidence>
<feature type="transmembrane region" description="Helical" evidence="7">
    <location>
        <begin position="197"/>
        <end position="218"/>
    </location>
</feature>
<evidence type="ECO:0000256" key="3">
    <source>
        <dbReference type="ARBA" id="ARBA00022692"/>
    </source>
</evidence>
<evidence type="ECO:0000256" key="4">
    <source>
        <dbReference type="ARBA" id="ARBA00022989"/>
    </source>
</evidence>
<dbReference type="FunCoup" id="D3B358">
    <property type="interactions" value="8"/>
</dbReference>
<evidence type="ECO:0000256" key="2">
    <source>
        <dbReference type="ARBA" id="ARBA00022679"/>
    </source>
</evidence>
<sequence length="346" mass="37842">MDKSNLKERVNNSMKKVNTEKNHSPVLSSSKNVKVATTETATTTKTTPNKWMASFIAVRPWSLTAGASSVLVGTALAYRFHGVFDPLTFAVVFTGAMATQIIGNLVNSYCDLANGVDKAESSADRTMFDLGLSRATIKKMIYGWIFVALAALAVLISRMPLHVVVEQLLPLVLIGGVLTVTYTMAPFSLKYRGLGDLVIVACFGPLIMQGTYIAQTHIASSDVYLYSLPLALIIEAILHINNTRDIANDKRARAVTLANILGPKLSNYFFALLYLCAYIIQYVIAMKEGSSFINLPLMLVPKIIYTLVPKFFANDWEGLDAAAGQFAFFFGGLSTIAFIYGVRTEF</sequence>
<name>D3B358_HETP5</name>
<comment type="subcellular location">
    <subcellularLocation>
        <location evidence="1">Membrane</location>
        <topology evidence="1">Multi-pass membrane protein</topology>
    </subcellularLocation>
</comment>
<keyword evidence="5 7" id="KW-0472">Membrane</keyword>
<feature type="transmembrane region" description="Helical" evidence="7">
    <location>
        <begin position="167"/>
        <end position="185"/>
    </location>
</feature>
<organism evidence="8 9">
    <name type="scientific">Heterostelium pallidum (strain ATCC 26659 / Pp 5 / PN500)</name>
    <name type="common">Cellular slime mold</name>
    <name type="synonym">Polysphondylium pallidum</name>
    <dbReference type="NCBI Taxonomy" id="670386"/>
    <lineage>
        <taxon>Eukaryota</taxon>
        <taxon>Amoebozoa</taxon>
        <taxon>Evosea</taxon>
        <taxon>Eumycetozoa</taxon>
        <taxon>Dictyostelia</taxon>
        <taxon>Acytosteliales</taxon>
        <taxon>Acytosteliaceae</taxon>
        <taxon>Heterostelium</taxon>
    </lineage>
</organism>
<dbReference type="InParanoid" id="D3B358"/>
<dbReference type="CDD" id="cd13962">
    <property type="entry name" value="PT_UbiA_UBIAD1"/>
    <property type="match status" value="1"/>
</dbReference>
<dbReference type="GO" id="GO:0016020">
    <property type="term" value="C:membrane"/>
    <property type="evidence" value="ECO:0007669"/>
    <property type="project" value="UniProtKB-SubCell"/>
</dbReference>